<gene>
    <name evidence="2" type="ORF">GOQ27_10590</name>
</gene>
<keyword evidence="1" id="KW-0472">Membrane</keyword>
<dbReference type="AlphaFoldDB" id="A0A942UWN1"/>
<dbReference type="RefSeq" id="WP_203366932.1">
    <property type="nucleotide sequence ID" value="NZ_WSFT01000039.1"/>
</dbReference>
<feature type="transmembrane region" description="Helical" evidence="1">
    <location>
        <begin position="12"/>
        <end position="36"/>
    </location>
</feature>
<dbReference type="Proteomes" id="UP000724672">
    <property type="component" value="Unassembled WGS sequence"/>
</dbReference>
<evidence type="ECO:0000256" key="1">
    <source>
        <dbReference type="SAM" id="Phobius"/>
    </source>
</evidence>
<accession>A0A942UWN1</accession>
<keyword evidence="1" id="KW-1133">Transmembrane helix</keyword>
<evidence type="ECO:0000313" key="3">
    <source>
        <dbReference type="Proteomes" id="UP000724672"/>
    </source>
</evidence>
<dbReference type="EMBL" id="WSFT01000039">
    <property type="protein sequence ID" value="MBS4538915.1"/>
    <property type="molecule type" value="Genomic_DNA"/>
</dbReference>
<reference evidence="2" key="1">
    <citation type="submission" date="2019-12" db="EMBL/GenBank/DDBJ databases">
        <title>Clostridiaceae gen. nov. sp. nov., isolated from sediment in Xinjiang, China.</title>
        <authorList>
            <person name="Zhang R."/>
        </authorList>
    </citation>
    <scope>NUCLEOTIDE SEQUENCE</scope>
    <source>
        <strain evidence="2">D2Q-11</strain>
    </source>
</reference>
<sequence>MDLTSPASMANSIFLINILILIGMLAGGIYLFVLIVKVSRRGIKALDIYINKNEEVKK</sequence>
<proteinExistence type="predicted"/>
<name>A0A942UWN1_9FIRM</name>
<comment type="caution">
    <text evidence="2">The sequence shown here is derived from an EMBL/GenBank/DDBJ whole genome shotgun (WGS) entry which is preliminary data.</text>
</comment>
<keyword evidence="3" id="KW-1185">Reference proteome</keyword>
<protein>
    <submittedName>
        <fullName evidence="2">Uncharacterized protein</fullName>
    </submittedName>
</protein>
<keyword evidence="1" id="KW-0812">Transmembrane</keyword>
<evidence type="ECO:0000313" key="2">
    <source>
        <dbReference type="EMBL" id="MBS4538915.1"/>
    </source>
</evidence>
<organism evidence="2 3">
    <name type="scientific">Anaeromonas frigoriresistens</name>
    <dbReference type="NCBI Taxonomy" id="2683708"/>
    <lineage>
        <taxon>Bacteria</taxon>
        <taxon>Bacillati</taxon>
        <taxon>Bacillota</taxon>
        <taxon>Tissierellia</taxon>
        <taxon>Tissierellales</taxon>
        <taxon>Thermohalobacteraceae</taxon>
        <taxon>Anaeromonas</taxon>
    </lineage>
</organism>